<evidence type="ECO:0000256" key="5">
    <source>
        <dbReference type="NCBIfam" id="TIGR00260"/>
    </source>
</evidence>
<dbReference type="NCBIfam" id="TIGR00260">
    <property type="entry name" value="thrC"/>
    <property type="match status" value="1"/>
</dbReference>
<accession>A0A833JFD9</accession>
<comment type="cofactor">
    <cofactor evidence="1 6">
        <name>pyridoxal 5'-phosphate</name>
        <dbReference type="ChEBI" id="CHEBI:597326"/>
    </cofactor>
</comment>
<dbReference type="PANTHER" id="PTHR42690:SF1">
    <property type="entry name" value="THREONINE SYNTHASE-LIKE 2"/>
    <property type="match status" value="1"/>
</dbReference>
<sequence>MQYISTRNSNKRYTLTEAIQQGLASDGGLFIPESFPKIDLADYNIEMSYIEFSEMLLKQYFKEDKLNFKLKEICKNAFCFPVPTVKINHNVEMLDLCKGPTLSFKDFGAKFLAECVNHISTNKKSTIMVATSGDTGSAVASAFYKKENTQVIVLFPKGKISKKQEKQITCWGKNILPLAVHGTFDDCQRLVKQAFQENWWQHTMNISSANSINIGRLLPQMTYYAYTSFQYYFKNNKPVGFIVPTGNLGNATAAFWAKEMGFPIREISLSTNANRVISDYLDSGIFSPRTSLTTLANAMDVGNPSNFERLTKLFPEKENFLKNISAISVSDDQIEQTIINIYNKYDKIICPHTATAFFAKEYKSDDSWIVVSTADPCKFDDIIEPIIRKKIPIPQQMQELLNKETKNWEVQADLKDIEEISRQYFF</sequence>
<organism evidence="9 10">
    <name type="scientific">Fluviispira multicolorata</name>
    <dbReference type="NCBI Taxonomy" id="2654512"/>
    <lineage>
        <taxon>Bacteria</taxon>
        <taxon>Pseudomonadati</taxon>
        <taxon>Bdellovibrionota</taxon>
        <taxon>Oligoflexia</taxon>
        <taxon>Silvanigrellales</taxon>
        <taxon>Silvanigrellaceae</taxon>
        <taxon>Fluviispira</taxon>
    </lineage>
</organism>
<evidence type="ECO:0000313" key="9">
    <source>
        <dbReference type="EMBL" id="KAB8033696.1"/>
    </source>
</evidence>
<keyword evidence="3 6" id="KW-0663">Pyridoxal phosphate</keyword>
<keyword evidence="10" id="KW-1185">Reference proteome</keyword>
<gene>
    <name evidence="9" type="primary">thrC</name>
    <name evidence="9" type="ORF">GCL57_03030</name>
</gene>
<comment type="caution">
    <text evidence="9">The sequence shown here is derived from an EMBL/GenBank/DDBJ whole genome shotgun (WGS) entry which is preliminary data.</text>
</comment>
<evidence type="ECO:0000256" key="1">
    <source>
        <dbReference type="ARBA" id="ARBA00001933"/>
    </source>
</evidence>
<evidence type="ECO:0000313" key="10">
    <source>
        <dbReference type="Proteomes" id="UP000442694"/>
    </source>
</evidence>
<dbReference type="InterPro" id="IPR001926">
    <property type="entry name" value="TrpB-like_PALP"/>
</dbReference>
<evidence type="ECO:0000256" key="4">
    <source>
        <dbReference type="ARBA" id="ARBA00023239"/>
    </source>
</evidence>
<keyword evidence="4 9" id="KW-0456">Lyase</keyword>
<dbReference type="EC" id="4.2.3.1" evidence="5"/>
<name>A0A833JFD9_9BACT</name>
<dbReference type="GO" id="GO:0004795">
    <property type="term" value="F:threonine synthase activity"/>
    <property type="evidence" value="ECO:0007669"/>
    <property type="project" value="UniProtKB-UniRule"/>
</dbReference>
<feature type="domain" description="Tryptophan synthase beta chain-like PALP" evidence="7">
    <location>
        <begin position="98"/>
        <end position="360"/>
    </location>
</feature>
<dbReference type="Pfam" id="PF00291">
    <property type="entry name" value="PALP"/>
    <property type="match status" value="1"/>
</dbReference>
<reference evidence="9 10" key="1">
    <citation type="submission" date="2019-10" db="EMBL/GenBank/DDBJ databases">
        <title>New genus of Silvanigrellaceae.</title>
        <authorList>
            <person name="Pitt A."/>
            <person name="Hahn M.W."/>
        </authorList>
    </citation>
    <scope>NUCLEOTIDE SEQUENCE [LARGE SCALE GENOMIC DNA]</scope>
    <source>
        <strain evidence="9 10">33A1-SZDP</strain>
    </source>
</reference>
<evidence type="ECO:0000256" key="3">
    <source>
        <dbReference type="ARBA" id="ARBA00022898"/>
    </source>
</evidence>
<protein>
    <recommendedName>
        <fullName evidence="5">Threonine synthase</fullName>
        <ecNumber evidence="5">4.2.3.1</ecNumber>
    </recommendedName>
</protein>
<dbReference type="EMBL" id="WFLN01000004">
    <property type="protein sequence ID" value="KAB8033696.1"/>
    <property type="molecule type" value="Genomic_DNA"/>
</dbReference>
<dbReference type="InterPro" id="IPR036052">
    <property type="entry name" value="TrpB-like_PALP_sf"/>
</dbReference>
<comment type="similarity">
    <text evidence="2">Belongs to the threonine synthase family.</text>
</comment>
<proteinExistence type="inferred from homology"/>
<dbReference type="InterPro" id="IPR037158">
    <property type="entry name" value="Thr_synth_N_sf"/>
</dbReference>
<dbReference type="Pfam" id="PF14821">
    <property type="entry name" value="Thr_synth_N"/>
    <property type="match status" value="1"/>
</dbReference>
<feature type="modified residue" description="N6-(pyridoxal phosphate)lysine" evidence="6">
    <location>
        <position position="105"/>
    </location>
</feature>
<evidence type="ECO:0000259" key="8">
    <source>
        <dbReference type="Pfam" id="PF14821"/>
    </source>
</evidence>
<dbReference type="AlphaFoldDB" id="A0A833JFD9"/>
<dbReference type="Gene3D" id="3.90.1380.10">
    <property type="entry name" value="Threonine synthase, N-terminal domain"/>
    <property type="match status" value="1"/>
</dbReference>
<dbReference type="Proteomes" id="UP000442694">
    <property type="component" value="Unassembled WGS sequence"/>
</dbReference>
<dbReference type="Gene3D" id="3.40.50.1100">
    <property type="match status" value="2"/>
</dbReference>
<evidence type="ECO:0000256" key="6">
    <source>
        <dbReference type="PIRSR" id="PIRSR604450-51"/>
    </source>
</evidence>
<dbReference type="InterPro" id="IPR004450">
    <property type="entry name" value="Thr_synthase-like"/>
</dbReference>
<dbReference type="InterPro" id="IPR029144">
    <property type="entry name" value="Thr_synth_N"/>
</dbReference>
<dbReference type="GO" id="GO:0009088">
    <property type="term" value="P:threonine biosynthetic process"/>
    <property type="evidence" value="ECO:0007669"/>
    <property type="project" value="UniProtKB-UniRule"/>
</dbReference>
<dbReference type="SUPFAM" id="SSF53686">
    <property type="entry name" value="Tryptophan synthase beta subunit-like PLP-dependent enzymes"/>
    <property type="match status" value="1"/>
</dbReference>
<evidence type="ECO:0000256" key="2">
    <source>
        <dbReference type="ARBA" id="ARBA00005517"/>
    </source>
</evidence>
<dbReference type="InterPro" id="IPR051166">
    <property type="entry name" value="Threonine_Synthase"/>
</dbReference>
<dbReference type="RefSeq" id="WP_152211782.1">
    <property type="nucleotide sequence ID" value="NZ_WFLN01000004.1"/>
</dbReference>
<evidence type="ECO:0000259" key="7">
    <source>
        <dbReference type="Pfam" id="PF00291"/>
    </source>
</evidence>
<dbReference type="PANTHER" id="PTHR42690">
    <property type="entry name" value="THREONINE SYNTHASE FAMILY MEMBER"/>
    <property type="match status" value="1"/>
</dbReference>
<feature type="domain" description="Threonine synthase N-terminal" evidence="8">
    <location>
        <begin position="2"/>
        <end position="78"/>
    </location>
</feature>